<sequence length="746" mass="86824">MIMIIVQEHPFTKFSEEIASIQKWLQETKERMLEFGSAESQINYVGEELQLVGTNEDVVGLEEDVELMLRLIEDYCTICIRGMVGIGKTTLARVLYNHPKIVDGFEGHAWVCHSSWKLSRKELLINLIRQLHSKEFPKDADHDDMLILEEADNRSLRQMLHQQLRCKRYFIVLDDVSEDTYLKYLCRHALPHPVDTLEGNRLLFTTCDGYISKMYGTNKHEMKNLDDDKSWQLLLKTALYGSNDDEKFPKQLERKGREDLSETLAALESTYLKLDAEAKPCFFRLAFFKEGTPIRRNKLLKIWTVSGGQNERMMSLIELIRESIIEVKQKTKFHHSYIDKTYRINDVFHMLSIRKAKDEIGFEILRKDGNNNRAASHEPRHRVIHRSRDDKFNFNYSSTNQDKHLLSLFFHGGGFSDIATPSYWNHFEQLKILDMEGFGLKILPETVGELTELIYLELRNNCIQELPRSLGRLRKLEVFDIALNFMVAVPDIIWEMESLQHLYMSNIICQKPLKIDALRNLQTLTYISVDNWTYELSGFKMMATLCKLGIEEVDENTDISKLFASLAELDHIYSLILRGFHFRSLPSLDGLGILRNVHELKLEGHLTRLPTANNFPPELWRLALVNSCLDEDPMPILEKLPELKGLHLQNAYAGQQMVISPYGFGELDELVIEELWHLRNLQVGQHALEILRRLEINSCPYLDTLPEEFHPTYYYPELKIVTTKNIATKIRESGFISRMKKVDIQP</sequence>
<evidence type="ECO:0000259" key="5">
    <source>
        <dbReference type="Pfam" id="PF23598"/>
    </source>
</evidence>
<comment type="caution">
    <text evidence="6">The sequence shown here is derived from an EMBL/GenBank/DDBJ whole genome shotgun (WGS) entry which is preliminary data.</text>
</comment>
<dbReference type="GO" id="GO:0043531">
    <property type="term" value="F:ADP binding"/>
    <property type="evidence" value="ECO:0007669"/>
    <property type="project" value="InterPro"/>
</dbReference>
<protein>
    <recommendedName>
        <fullName evidence="8">NB-ARC domain-containing protein</fullName>
    </recommendedName>
</protein>
<dbReference type="Proteomes" id="UP001190926">
    <property type="component" value="Unassembled WGS sequence"/>
</dbReference>
<dbReference type="InterPro" id="IPR032675">
    <property type="entry name" value="LRR_dom_sf"/>
</dbReference>
<dbReference type="PANTHER" id="PTHR23155:SF1205">
    <property type="entry name" value="DISEASE RESISTANCE PROTEIN RPM1"/>
    <property type="match status" value="1"/>
</dbReference>
<dbReference type="AlphaFoldDB" id="A0AAD4JQK2"/>
<proteinExistence type="inferred from homology"/>
<evidence type="ECO:0000313" key="6">
    <source>
        <dbReference type="EMBL" id="KAH6837303.1"/>
    </source>
</evidence>
<evidence type="ECO:0000256" key="2">
    <source>
        <dbReference type="ARBA" id="ARBA00022737"/>
    </source>
</evidence>
<dbReference type="Gene3D" id="1.10.10.10">
    <property type="entry name" value="Winged helix-like DNA-binding domain superfamily/Winged helix DNA-binding domain"/>
    <property type="match status" value="1"/>
</dbReference>
<dbReference type="GO" id="GO:0098542">
    <property type="term" value="P:defense response to other organism"/>
    <property type="evidence" value="ECO:0007669"/>
    <property type="project" value="TreeGrafter"/>
</dbReference>
<dbReference type="Gene3D" id="3.40.50.300">
    <property type="entry name" value="P-loop containing nucleotide triphosphate hydrolases"/>
    <property type="match status" value="1"/>
</dbReference>
<keyword evidence="2" id="KW-0677">Repeat</keyword>
<keyword evidence="7" id="KW-1185">Reference proteome</keyword>
<dbReference type="PANTHER" id="PTHR23155">
    <property type="entry name" value="DISEASE RESISTANCE PROTEIN RP"/>
    <property type="match status" value="1"/>
</dbReference>
<feature type="domain" description="Disease resistance R13L4/SHOC-2-like LRR" evidence="5">
    <location>
        <begin position="423"/>
        <end position="697"/>
    </location>
</feature>
<dbReference type="EMBL" id="SDAM02000018">
    <property type="protein sequence ID" value="KAH6837303.1"/>
    <property type="molecule type" value="Genomic_DNA"/>
</dbReference>
<name>A0AAD4JQK2_PERFH</name>
<organism evidence="6 7">
    <name type="scientific">Perilla frutescens var. hirtella</name>
    <name type="common">Perilla citriodora</name>
    <name type="synonym">Perilla setoyensis</name>
    <dbReference type="NCBI Taxonomy" id="608512"/>
    <lineage>
        <taxon>Eukaryota</taxon>
        <taxon>Viridiplantae</taxon>
        <taxon>Streptophyta</taxon>
        <taxon>Embryophyta</taxon>
        <taxon>Tracheophyta</taxon>
        <taxon>Spermatophyta</taxon>
        <taxon>Magnoliopsida</taxon>
        <taxon>eudicotyledons</taxon>
        <taxon>Gunneridae</taxon>
        <taxon>Pentapetalae</taxon>
        <taxon>asterids</taxon>
        <taxon>lamiids</taxon>
        <taxon>Lamiales</taxon>
        <taxon>Lamiaceae</taxon>
        <taxon>Nepetoideae</taxon>
        <taxon>Elsholtzieae</taxon>
        <taxon>Perilla</taxon>
    </lineage>
</organism>
<evidence type="ECO:0000313" key="7">
    <source>
        <dbReference type="Proteomes" id="UP001190926"/>
    </source>
</evidence>
<evidence type="ECO:0008006" key="8">
    <source>
        <dbReference type="Google" id="ProtNLM"/>
    </source>
</evidence>
<dbReference type="InterPro" id="IPR027417">
    <property type="entry name" value="P-loop_NTPase"/>
</dbReference>
<dbReference type="PRINTS" id="PR00364">
    <property type="entry name" value="DISEASERSIST"/>
</dbReference>
<feature type="domain" description="NB-ARC" evidence="4">
    <location>
        <begin position="73"/>
        <end position="238"/>
    </location>
</feature>
<dbReference type="Pfam" id="PF00931">
    <property type="entry name" value="NB-ARC"/>
    <property type="match status" value="1"/>
</dbReference>
<dbReference type="InterPro" id="IPR044974">
    <property type="entry name" value="Disease_R_plants"/>
</dbReference>
<dbReference type="SUPFAM" id="SSF52058">
    <property type="entry name" value="L domain-like"/>
    <property type="match status" value="1"/>
</dbReference>
<dbReference type="SUPFAM" id="SSF52540">
    <property type="entry name" value="P-loop containing nucleoside triphosphate hydrolases"/>
    <property type="match status" value="1"/>
</dbReference>
<dbReference type="Gene3D" id="3.80.10.10">
    <property type="entry name" value="Ribonuclease Inhibitor"/>
    <property type="match status" value="2"/>
</dbReference>
<dbReference type="InterPro" id="IPR055414">
    <property type="entry name" value="LRR_R13L4/SHOC2-like"/>
</dbReference>
<reference evidence="6 7" key="1">
    <citation type="journal article" date="2021" name="Nat. Commun.">
        <title>Incipient diploidization of the medicinal plant Perilla within 10,000 years.</title>
        <authorList>
            <person name="Zhang Y."/>
            <person name="Shen Q."/>
            <person name="Leng L."/>
            <person name="Zhang D."/>
            <person name="Chen S."/>
            <person name="Shi Y."/>
            <person name="Ning Z."/>
            <person name="Chen S."/>
        </authorList>
    </citation>
    <scope>NUCLEOTIDE SEQUENCE [LARGE SCALE GENOMIC DNA]</scope>
    <source>
        <strain evidence="7">cv. PC099</strain>
    </source>
</reference>
<dbReference type="InterPro" id="IPR002182">
    <property type="entry name" value="NB-ARC"/>
</dbReference>
<comment type="similarity">
    <text evidence="1">Belongs to the disease resistance NB-LRR family.</text>
</comment>
<gene>
    <name evidence="6" type="ORF">C2S53_003090</name>
</gene>
<accession>A0AAD4JQK2</accession>
<evidence type="ECO:0000259" key="4">
    <source>
        <dbReference type="Pfam" id="PF00931"/>
    </source>
</evidence>
<evidence type="ECO:0000256" key="3">
    <source>
        <dbReference type="ARBA" id="ARBA00022821"/>
    </source>
</evidence>
<evidence type="ECO:0000256" key="1">
    <source>
        <dbReference type="ARBA" id="ARBA00008894"/>
    </source>
</evidence>
<dbReference type="InterPro" id="IPR036388">
    <property type="entry name" value="WH-like_DNA-bd_sf"/>
</dbReference>
<keyword evidence="3" id="KW-0611">Plant defense</keyword>
<dbReference type="Pfam" id="PF23598">
    <property type="entry name" value="LRR_14"/>
    <property type="match status" value="1"/>
</dbReference>